<evidence type="ECO:0000259" key="4">
    <source>
        <dbReference type="Pfam" id="PF06985"/>
    </source>
</evidence>
<dbReference type="InterPro" id="IPR002110">
    <property type="entry name" value="Ankyrin_rpt"/>
</dbReference>
<feature type="repeat" description="ANK" evidence="3">
    <location>
        <begin position="288"/>
        <end position="320"/>
    </location>
</feature>
<protein>
    <recommendedName>
        <fullName evidence="4">Heterokaryon incompatibility domain-containing protein</fullName>
    </recommendedName>
</protein>
<feature type="repeat" description="ANK" evidence="3">
    <location>
        <begin position="90"/>
        <end position="122"/>
    </location>
</feature>
<dbReference type="EMBL" id="JAEPRA010000007">
    <property type="protein sequence ID" value="KAG2183084.1"/>
    <property type="molecule type" value="Genomic_DNA"/>
</dbReference>
<feature type="repeat" description="ANK" evidence="3">
    <location>
        <begin position="584"/>
        <end position="616"/>
    </location>
</feature>
<feature type="repeat" description="ANK" evidence="3">
    <location>
        <begin position="420"/>
        <end position="452"/>
    </location>
</feature>
<dbReference type="PANTHER" id="PTHR24173">
    <property type="entry name" value="ANKYRIN REPEAT CONTAINING"/>
    <property type="match status" value="1"/>
</dbReference>
<dbReference type="SUPFAM" id="SSF48403">
    <property type="entry name" value="Ankyrin repeat"/>
    <property type="match status" value="2"/>
</dbReference>
<dbReference type="InterPro" id="IPR036770">
    <property type="entry name" value="Ankyrin_rpt-contain_sf"/>
</dbReference>
<comment type="caution">
    <text evidence="5">The sequence shown here is derived from an EMBL/GenBank/DDBJ whole genome shotgun (WGS) entry which is preliminary data.</text>
</comment>
<reference evidence="5" key="1">
    <citation type="submission" date="2020-12" db="EMBL/GenBank/DDBJ databases">
        <title>Metabolic potential, ecology and presence of endohyphal bacteria is reflected in genomic diversity of Mucoromycotina.</title>
        <authorList>
            <person name="Muszewska A."/>
            <person name="Okrasinska A."/>
            <person name="Steczkiewicz K."/>
            <person name="Drgas O."/>
            <person name="Orlowska M."/>
            <person name="Perlinska-Lenart U."/>
            <person name="Aleksandrzak-Piekarczyk T."/>
            <person name="Szatraj K."/>
            <person name="Zielenkiewicz U."/>
            <person name="Pilsyk S."/>
            <person name="Malc E."/>
            <person name="Mieczkowski P."/>
            <person name="Kruszewska J.S."/>
            <person name="Biernat P."/>
            <person name="Pawlowska J."/>
        </authorList>
    </citation>
    <scope>NUCLEOTIDE SEQUENCE</scope>
    <source>
        <strain evidence="5">WA0000051536</strain>
    </source>
</reference>
<evidence type="ECO:0000313" key="6">
    <source>
        <dbReference type="Proteomes" id="UP000612746"/>
    </source>
</evidence>
<dbReference type="Pfam" id="PF12796">
    <property type="entry name" value="Ank_2"/>
    <property type="match status" value="6"/>
</dbReference>
<proteinExistence type="predicted"/>
<keyword evidence="6" id="KW-1185">Reference proteome</keyword>
<dbReference type="PANTHER" id="PTHR24173:SF74">
    <property type="entry name" value="ANKYRIN REPEAT DOMAIN-CONTAINING PROTEIN 16"/>
    <property type="match status" value="1"/>
</dbReference>
<feature type="repeat" description="ANK" evidence="3">
    <location>
        <begin position="192"/>
        <end position="221"/>
    </location>
</feature>
<dbReference type="PRINTS" id="PR01415">
    <property type="entry name" value="ANKYRIN"/>
</dbReference>
<evidence type="ECO:0000313" key="5">
    <source>
        <dbReference type="EMBL" id="KAG2183084.1"/>
    </source>
</evidence>
<evidence type="ECO:0000256" key="1">
    <source>
        <dbReference type="ARBA" id="ARBA00022737"/>
    </source>
</evidence>
<dbReference type="PROSITE" id="PS50088">
    <property type="entry name" value="ANK_REPEAT"/>
    <property type="match status" value="15"/>
</dbReference>
<feature type="repeat" description="ANK" evidence="3">
    <location>
        <begin position="126"/>
        <end position="155"/>
    </location>
</feature>
<keyword evidence="2 3" id="KW-0040">ANK repeat</keyword>
<dbReference type="Gene3D" id="1.25.40.20">
    <property type="entry name" value="Ankyrin repeat-containing domain"/>
    <property type="match status" value="5"/>
</dbReference>
<feature type="repeat" description="ANK" evidence="3">
    <location>
        <begin position="653"/>
        <end position="685"/>
    </location>
</feature>
<dbReference type="InterPro" id="IPR010730">
    <property type="entry name" value="HET"/>
</dbReference>
<feature type="repeat" description="ANK" evidence="3">
    <location>
        <begin position="686"/>
        <end position="718"/>
    </location>
</feature>
<feature type="repeat" description="ANK" evidence="3">
    <location>
        <begin position="57"/>
        <end position="89"/>
    </location>
</feature>
<accession>A0A8H7ULC7</accession>
<dbReference type="PROSITE" id="PS50297">
    <property type="entry name" value="ANK_REP_REGION"/>
    <property type="match status" value="13"/>
</dbReference>
<dbReference type="SMART" id="SM00248">
    <property type="entry name" value="ANK"/>
    <property type="match status" value="22"/>
</dbReference>
<evidence type="ECO:0000256" key="3">
    <source>
        <dbReference type="PROSITE-ProRule" id="PRU00023"/>
    </source>
</evidence>
<evidence type="ECO:0000256" key="2">
    <source>
        <dbReference type="ARBA" id="ARBA00023043"/>
    </source>
</evidence>
<feature type="repeat" description="ANK" evidence="3">
    <location>
        <begin position="387"/>
        <end position="419"/>
    </location>
</feature>
<keyword evidence="1" id="KW-0677">Repeat</keyword>
<feature type="domain" description="Heterokaryon incompatibility" evidence="4">
    <location>
        <begin position="1192"/>
        <end position="1245"/>
    </location>
</feature>
<dbReference type="Proteomes" id="UP000612746">
    <property type="component" value="Unassembled WGS sequence"/>
</dbReference>
<feature type="repeat" description="ANK" evidence="3">
    <location>
        <begin position="617"/>
        <end position="649"/>
    </location>
</feature>
<feature type="repeat" description="ANK" evidence="3">
    <location>
        <begin position="255"/>
        <end position="287"/>
    </location>
</feature>
<dbReference type="Pfam" id="PF13637">
    <property type="entry name" value="Ank_4"/>
    <property type="match status" value="1"/>
</dbReference>
<dbReference type="OrthoDB" id="194358at2759"/>
<feature type="repeat" description="ANK" evidence="3">
    <location>
        <begin position="222"/>
        <end position="254"/>
    </location>
</feature>
<organism evidence="5 6">
    <name type="scientific">Umbelopsis vinacea</name>
    <dbReference type="NCBI Taxonomy" id="44442"/>
    <lineage>
        <taxon>Eukaryota</taxon>
        <taxon>Fungi</taxon>
        <taxon>Fungi incertae sedis</taxon>
        <taxon>Mucoromycota</taxon>
        <taxon>Mucoromycotina</taxon>
        <taxon>Umbelopsidomycetes</taxon>
        <taxon>Umbelopsidales</taxon>
        <taxon>Umbelopsidaceae</taxon>
        <taxon>Umbelopsis</taxon>
    </lineage>
</organism>
<sequence>MAETPFDLDLENDELQENDVRLPQFEIKGSGFFHVRMSIFEYYALKYDDSHCPEDKQGGSSLHLAAGDGNFELVKHLLLQDAAVNAKNNMLRTPLHPAADNGRTEVVQLLLEHEAAVDAQDEILDTPLHLAANEGHKEVVQLLLEHGAIADVKNEYLETALHRAAANGHTEVVKLLLEHDAIVDVETRFFGNALYQAVENGHREVVQMLLEHGAIVDAKSYNSEPALYCAIDNGHIEVVKLLLDYNAIFDGKDSRSRNILYKAAMNGHGEIVSQLLSRRVNVDEKSEDGKTLLAQLAEIGDIGMVRLVLDHGADIEAVNTDGQTPFLIAAKFSHIQILSLLISKGASTEVSGNDSLTALHWSAKDDNLAVLSFLLKSKIVIEAKTVHGDTALHLAASFNCIDALAVLIENGANIGSENKDGNTPVQCAIRKGNIDMVYRLVSLGATNGMEDDNLSVLYLSTDAGQVKLVERAINRIENTEDRAYHLNATLRKASMQGNTDLITRLFDMGADIESCDDDGLSSLFVAARHSETISMLINHGACIEARNRKMKNLTVLHYYASLVQIEAMTILLNCGCNIHLTDDDNNTALHYMAKTGNCIGVAMLLERGADINTKNIDGETALHIAVGKDFFELANLLIESDIDINAKTFPSLYEETALHIATNRKKTNLISLLVKRHADVNVKDGDGRTALHVAATFELKDECAMLIEHGTNIDSEDHMGCTPLHNAVKSFSSDLVGIFLRHNAVVASRCDYSYLLHYGMSELDGKSGYYYYSRMVAVMKLLIEASVTFDDNIRQKVVRKFPELQDIFIKFSNRVFSEKNTKSIASNPTVDDYTEGVDLSNDVFEEHKDNSNKNHKEIMQTISKDSHSDSDSDEESILDIKHKYGYGFSLFKSLQLDILPNTAEQNGQVTLAEKVPLLQSLTLLQTMSISDRAIRIIQSLLTCLNARLYISNHFFMLKLEGRADNNPPEWASHFDKMTGVIREQGRLIVQIPPKDTSWSVPTWQNDTHAYIRFIDAIFVCRRSSTRLDEDVFSDVLGESEKKIAINLSATLIAGLSILSIAGGDGLVEKLVKAVLDEELDTIQSALPSKPKNENDDWQVRNRRRCPCDSHNTHLPLSPVAAAKSVGIDIWRIRQPEIVTRVWDLNQDMLVNNIVATKVIFVTHRWTQKEITYKNVMDGKQSGNQTVGDMSQKLSRIKEALQKYTRYVWIDTICIDKSNLSELDRSIRSMYKWYASCAAVVLDSGTSLKEWCDRGWCLQEGAAAGVLCGISKEGNLATIQELANEQQHDLCTLDLHLRYQPGNAVEIIARMDVRKTTYGEDMAYALAGVFSIHLTLAYGEGLSSRERLFHELATKKGDVSFLSFQSTPKMFRNYLPAIGQSKLMIAKPIEASAPIMVSHFGVCFDVQLVEGSDASSVLKILNGWKDLSFAKGRSIGVERLIEMAESQEKQSSAPLKLAIVHYIRSIMLVETYGKDFQTGGAGRQIERCYRLQCCQIEEREFSRLFSKDDENLVRIWLYDKPDGVRASTISSEQHFPHRRERQKLL</sequence>
<feature type="repeat" description="ANK" evidence="3">
    <location>
        <begin position="156"/>
        <end position="188"/>
    </location>
</feature>
<feature type="repeat" description="ANK" evidence="3">
    <location>
        <begin position="321"/>
        <end position="353"/>
    </location>
</feature>
<gene>
    <name evidence="5" type="ORF">INT44_006065</name>
</gene>
<name>A0A8H7ULC7_9FUNG</name>
<dbReference type="Pfam" id="PF06985">
    <property type="entry name" value="HET"/>
    <property type="match status" value="1"/>
</dbReference>